<dbReference type="InterPro" id="IPR037523">
    <property type="entry name" value="VOC_core"/>
</dbReference>
<protein>
    <submittedName>
        <fullName evidence="2">VOC family protein</fullName>
    </submittedName>
</protein>
<dbReference type="AlphaFoldDB" id="A0A7X6MIT1"/>
<sequence length="149" mass="15714">MTTMHHAGLCVRNMEESLRFYRDCIGLAVLADKVLHADLESLLGVATETVRTVFLGDTGHPDSGIVELLDLGPRTIDEAEPQPGLPTRGVFLLSFQVDVPTTLSRLEASGLGGTPRAMSTPGGGIAATVTDPDGVMVELLSLGELSVMK</sequence>
<dbReference type="InterPro" id="IPR029068">
    <property type="entry name" value="Glyas_Bleomycin-R_OHBP_Dase"/>
</dbReference>
<comment type="caution">
    <text evidence="2">The sequence shown here is derived from an EMBL/GenBank/DDBJ whole genome shotgun (WGS) entry which is preliminary data.</text>
</comment>
<evidence type="ECO:0000313" key="2">
    <source>
        <dbReference type="EMBL" id="NKZ09527.1"/>
    </source>
</evidence>
<dbReference type="CDD" id="cd06587">
    <property type="entry name" value="VOC"/>
    <property type="match status" value="1"/>
</dbReference>
<organism evidence="2 3">
    <name type="scientific">Mycolicibacterium septicum DSM 44393</name>
    <dbReference type="NCBI Taxonomy" id="1341646"/>
    <lineage>
        <taxon>Bacteria</taxon>
        <taxon>Bacillati</taxon>
        <taxon>Actinomycetota</taxon>
        <taxon>Actinomycetes</taxon>
        <taxon>Mycobacteriales</taxon>
        <taxon>Mycobacteriaceae</taxon>
        <taxon>Mycolicibacterium</taxon>
    </lineage>
</organism>
<dbReference type="Proteomes" id="UP000518188">
    <property type="component" value="Unassembled WGS sequence"/>
</dbReference>
<dbReference type="EMBL" id="JAAXPJ010000001">
    <property type="protein sequence ID" value="NKZ09527.1"/>
    <property type="molecule type" value="Genomic_DNA"/>
</dbReference>
<dbReference type="PROSITE" id="PS51819">
    <property type="entry name" value="VOC"/>
    <property type="match status" value="1"/>
</dbReference>
<proteinExistence type="predicted"/>
<evidence type="ECO:0000313" key="3">
    <source>
        <dbReference type="Proteomes" id="UP000518188"/>
    </source>
</evidence>
<dbReference type="Gene3D" id="3.10.180.10">
    <property type="entry name" value="2,3-Dihydroxybiphenyl 1,2-Dioxygenase, domain 1"/>
    <property type="match status" value="1"/>
</dbReference>
<reference evidence="2 3" key="1">
    <citation type="submission" date="2020-04" db="EMBL/GenBank/DDBJ databases">
        <title>MicrobeNet Type strains.</title>
        <authorList>
            <person name="Nicholson A.C."/>
        </authorList>
    </citation>
    <scope>NUCLEOTIDE SEQUENCE [LARGE SCALE GENOMIC DNA]</scope>
    <source>
        <strain evidence="2 3">ATCC 700731</strain>
    </source>
</reference>
<name>A0A7X6MIT1_9MYCO</name>
<evidence type="ECO:0000259" key="1">
    <source>
        <dbReference type="PROSITE" id="PS51819"/>
    </source>
</evidence>
<dbReference type="InterPro" id="IPR004360">
    <property type="entry name" value="Glyas_Fos-R_dOase_dom"/>
</dbReference>
<dbReference type="SUPFAM" id="SSF54593">
    <property type="entry name" value="Glyoxalase/Bleomycin resistance protein/Dihydroxybiphenyl dioxygenase"/>
    <property type="match status" value="1"/>
</dbReference>
<accession>A0A7X6MIT1</accession>
<dbReference type="Pfam" id="PF00903">
    <property type="entry name" value="Glyoxalase"/>
    <property type="match status" value="1"/>
</dbReference>
<gene>
    <name evidence="2" type="ORF">HGA11_00930</name>
</gene>
<feature type="domain" description="VOC" evidence="1">
    <location>
        <begin position="3"/>
        <end position="142"/>
    </location>
</feature>